<dbReference type="Gene3D" id="3.40.50.10330">
    <property type="entry name" value="Probable inorganic polyphosphate/atp-NAD kinase, domain 1"/>
    <property type="match status" value="1"/>
</dbReference>
<dbReference type="GO" id="GO:0004143">
    <property type="term" value="F:ATP-dependent diacylglycerol kinase activity"/>
    <property type="evidence" value="ECO:0007669"/>
    <property type="project" value="TreeGrafter"/>
</dbReference>
<evidence type="ECO:0000313" key="7">
    <source>
        <dbReference type="Proteomes" id="UP001451606"/>
    </source>
</evidence>
<dbReference type="Pfam" id="PF00781">
    <property type="entry name" value="DAGK_cat"/>
    <property type="match status" value="1"/>
</dbReference>
<proteinExistence type="predicted"/>
<dbReference type="Pfam" id="PF19279">
    <property type="entry name" value="YegS_C"/>
    <property type="match status" value="1"/>
</dbReference>
<keyword evidence="4" id="KW-0067">ATP-binding</keyword>
<protein>
    <submittedName>
        <fullName evidence="6">Diacylglycerol kinase family protein</fullName>
    </submittedName>
</protein>
<dbReference type="SUPFAM" id="SSF111331">
    <property type="entry name" value="NAD kinase/diacylglycerol kinase-like"/>
    <property type="match status" value="1"/>
</dbReference>
<dbReference type="GeneID" id="95968453"/>
<sequence length="292" mass="31842">MCLAANVLILNPASGGGYIMEKWPEIKRSLQGLDYTTFITERPGHAEEIAMEAVNNGAEYVICAGEDGTLNEVIQAMVGTNTTLVPISAGTGSDFIRSSPLYNGIITSLMRNHSKRRIDCGLVRYNGGDRYFLNVLEIGFGASLMMRVNAVKNKGGKNVPFMSILREIWDLKYYDMTVGLSHGTEDIRSPEIMIANGRYSHGGMKTSPGSVIDDGMLDVHIIKDIGMIRMLANLTNFRNGRYVKKRSVRNMVLKNISVGGDPAPIQADGEVLGTTPAMISVVPESLYVLSDS</sequence>
<evidence type="ECO:0000256" key="2">
    <source>
        <dbReference type="ARBA" id="ARBA00022741"/>
    </source>
</evidence>
<evidence type="ECO:0000256" key="4">
    <source>
        <dbReference type="ARBA" id="ARBA00022840"/>
    </source>
</evidence>
<accession>A0AAX4NJ50</accession>
<feature type="domain" description="DAGKc" evidence="5">
    <location>
        <begin position="1"/>
        <end position="127"/>
    </location>
</feature>
<dbReference type="InterPro" id="IPR001206">
    <property type="entry name" value="Diacylglycerol_kinase_cat_dom"/>
</dbReference>
<dbReference type="AlphaFoldDB" id="A0AAX4NJ50"/>
<dbReference type="PANTHER" id="PTHR12358">
    <property type="entry name" value="SPHINGOSINE KINASE"/>
    <property type="match status" value="1"/>
</dbReference>
<dbReference type="RefSeq" id="WP_393971438.1">
    <property type="nucleotide sequence ID" value="NZ_CP133772.1"/>
</dbReference>
<dbReference type="GO" id="GO:0005886">
    <property type="term" value="C:plasma membrane"/>
    <property type="evidence" value="ECO:0007669"/>
    <property type="project" value="TreeGrafter"/>
</dbReference>
<name>A0AAX4NJ50_9ARCH</name>
<dbReference type="PANTHER" id="PTHR12358:SF106">
    <property type="entry name" value="LIPID KINASE YEGS"/>
    <property type="match status" value="1"/>
</dbReference>
<organism evidence="6 7">
    <name type="scientific">Oxyplasma meridianum</name>
    <dbReference type="NCBI Taxonomy" id="3073602"/>
    <lineage>
        <taxon>Archaea</taxon>
        <taxon>Methanobacteriati</taxon>
        <taxon>Thermoplasmatota</taxon>
        <taxon>Thermoplasmata</taxon>
        <taxon>Thermoplasmatales</taxon>
        <taxon>Thermoplasmataceae</taxon>
        <taxon>Oxyplasma</taxon>
    </lineage>
</organism>
<dbReference type="Gene3D" id="2.60.200.40">
    <property type="match status" value="1"/>
</dbReference>
<dbReference type="EMBL" id="CP133772">
    <property type="protein sequence ID" value="WYY01118.1"/>
    <property type="molecule type" value="Genomic_DNA"/>
</dbReference>
<reference evidence="6 7" key="1">
    <citation type="submission" date="2023-09" db="EMBL/GenBank/DDBJ databases">
        <authorList>
            <person name="Golyshina O.V."/>
            <person name="Lunev E.A."/>
            <person name="Bargiela R."/>
            <person name="Gaines M.C."/>
            <person name="Daum B."/>
            <person name="Bale N.J."/>
            <person name="Koenen M."/>
            <person name="Sinninghe Damst J.S."/>
            <person name="Yakimov M."/>
            <person name="Golyshin P.N."/>
        </authorList>
    </citation>
    <scope>NUCLEOTIDE SEQUENCE [LARGE SCALE GENOMIC DNA]</scope>
    <source>
        <strain evidence="6 7">M1</strain>
    </source>
</reference>
<dbReference type="PROSITE" id="PS50146">
    <property type="entry name" value="DAGK"/>
    <property type="match status" value="1"/>
</dbReference>
<dbReference type="KEGG" id="omr:OXIME_001715"/>
<dbReference type="InterPro" id="IPR017438">
    <property type="entry name" value="ATP-NAD_kinase_N"/>
</dbReference>
<dbReference type="InterPro" id="IPR045540">
    <property type="entry name" value="YegS/DAGK_C"/>
</dbReference>
<evidence type="ECO:0000256" key="3">
    <source>
        <dbReference type="ARBA" id="ARBA00022777"/>
    </source>
</evidence>
<evidence type="ECO:0000259" key="5">
    <source>
        <dbReference type="PROSITE" id="PS50146"/>
    </source>
</evidence>
<evidence type="ECO:0000313" key="6">
    <source>
        <dbReference type="EMBL" id="WYY01118.1"/>
    </source>
</evidence>
<dbReference type="InterPro" id="IPR050187">
    <property type="entry name" value="Lipid_Phosphate_FormReg"/>
</dbReference>
<keyword evidence="1" id="KW-0808">Transferase</keyword>
<evidence type="ECO:0000256" key="1">
    <source>
        <dbReference type="ARBA" id="ARBA00022679"/>
    </source>
</evidence>
<gene>
    <name evidence="6" type="ORF">OXIME_001715</name>
</gene>
<keyword evidence="2" id="KW-0547">Nucleotide-binding</keyword>
<dbReference type="InterPro" id="IPR016064">
    <property type="entry name" value="NAD/diacylglycerol_kinase_sf"/>
</dbReference>
<dbReference type="GO" id="GO:0005524">
    <property type="term" value="F:ATP binding"/>
    <property type="evidence" value="ECO:0007669"/>
    <property type="project" value="UniProtKB-KW"/>
</dbReference>
<keyword evidence="7" id="KW-1185">Reference proteome</keyword>
<dbReference type="Proteomes" id="UP001451606">
    <property type="component" value="Chromosome"/>
</dbReference>
<keyword evidence="3 6" id="KW-0418">Kinase</keyword>